<evidence type="ECO:0000313" key="3">
    <source>
        <dbReference type="Proteomes" id="UP000079169"/>
    </source>
</evidence>
<sequence>MNYNIFLVCLLLTGIALADEPSETSDNPTVEETTTTEATKTEENKEPAATGTPEEKPAAVEKKESDTGYEEKKTPEELASSVEAKKTGEPEPNGEVKTGEPSASGEVTTGEPKVGKLADLLNIETTPAEPAKEPVEPAKEPTEPAKEPTETKEKETPTENSKEKTEKTVEKTAGDSDTVITKHVEGDVLNARNDTLPKEVKTSSAEETGTVKKVETSDKENSVKLAKTVETSEKENSVKLAKTVDSSEHTAPKTKVVGTHNTESKNKEFVGHKPEHVEVPPPSNYIPGVPKPPADHKMTPIEQQAFVCSLPQLEGDLCPMTINLEENVGISDPGANAYCNDVIAAPMGYHGFCVVLSKIDPATLQPIYTRTCAYYDKERSKCSTNFLTSEPQVNATQVKYTCPNNGLTHYIPTSCCKKQKAHTGV</sequence>
<gene>
    <name evidence="4" type="primary">LOC103515910</name>
</gene>
<reference evidence="4" key="1">
    <citation type="submission" date="2025-08" db="UniProtKB">
        <authorList>
            <consortium name="RefSeq"/>
        </authorList>
    </citation>
    <scope>IDENTIFICATION</scope>
</reference>
<organism evidence="3 4">
    <name type="scientific">Diaphorina citri</name>
    <name type="common">Asian citrus psyllid</name>
    <dbReference type="NCBI Taxonomy" id="121845"/>
    <lineage>
        <taxon>Eukaryota</taxon>
        <taxon>Metazoa</taxon>
        <taxon>Ecdysozoa</taxon>
        <taxon>Arthropoda</taxon>
        <taxon>Hexapoda</taxon>
        <taxon>Insecta</taxon>
        <taxon>Pterygota</taxon>
        <taxon>Neoptera</taxon>
        <taxon>Paraneoptera</taxon>
        <taxon>Hemiptera</taxon>
        <taxon>Sternorrhyncha</taxon>
        <taxon>Psylloidea</taxon>
        <taxon>Psyllidae</taxon>
        <taxon>Diaphorininae</taxon>
        <taxon>Diaphorina</taxon>
    </lineage>
</organism>
<feature type="signal peptide" evidence="2">
    <location>
        <begin position="1"/>
        <end position="18"/>
    </location>
</feature>
<proteinExistence type="predicted"/>
<feature type="compositionally biased region" description="Low complexity" evidence="1">
    <location>
        <begin position="27"/>
        <end position="38"/>
    </location>
</feature>
<evidence type="ECO:0000256" key="1">
    <source>
        <dbReference type="SAM" id="MobiDB-lite"/>
    </source>
</evidence>
<dbReference type="KEGG" id="dci:103515910"/>
<accession>A0A3Q0J726</accession>
<feature type="compositionally biased region" description="Basic and acidic residues" evidence="1">
    <location>
        <begin position="53"/>
        <end position="76"/>
    </location>
</feature>
<dbReference type="GeneID" id="103515910"/>
<keyword evidence="2" id="KW-0732">Signal</keyword>
<keyword evidence="3" id="KW-1185">Reference proteome</keyword>
<feature type="compositionally biased region" description="Basic and acidic residues" evidence="1">
    <location>
        <begin position="130"/>
        <end position="186"/>
    </location>
</feature>
<feature type="region of interest" description="Disordered" evidence="1">
    <location>
        <begin position="237"/>
        <end position="260"/>
    </location>
</feature>
<feature type="chain" id="PRO_5018081337" evidence="2">
    <location>
        <begin position="19"/>
        <end position="425"/>
    </location>
</feature>
<feature type="compositionally biased region" description="Basic and acidic residues" evidence="1">
    <location>
        <begin position="209"/>
        <end position="218"/>
    </location>
</feature>
<dbReference type="RefSeq" id="XP_026684269.1">
    <property type="nucleotide sequence ID" value="XM_026828468.1"/>
</dbReference>
<protein>
    <submittedName>
        <fullName evidence="4">Zonadhesin-like</fullName>
    </submittedName>
</protein>
<evidence type="ECO:0000313" key="4">
    <source>
        <dbReference type="RefSeq" id="XP_026684269.1"/>
    </source>
</evidence>
<name>A0A3Q0J726_DIACI</name>
<dbReference type="Proteomes" id="UP000079169">
    <property type="component" value="Unplaced"/>
</dbReference>
<dbReference type="AlphaFoldDB" id="A0A3Q0J726"/>
<dbReference type="PaxDb" id="121845-A0A3Q0J726"/>
<feature type="region of interest" description="Disordered" evidence="1">
    <location>
        <begin position="20"/>
        <end position="218"/>
    </location>
</feature>
<evidence type="ECO:0000256" key="2">
    <source>
        <dbReference type="SAM" id="SignalP"/>
    </source>
</evidence>